<feature type="transmembrane region" description="Helical" evidence="1">
    <location>
        <begin position="37"/>
        <end position="57"/>
    </location>
</feature>
<feature type="transmembrane region" description="Helical" evidence="1">
    <location>
        <begin position="212"/>
        <end position="229"/>
    </location>
</feature>
<accession>A0A4Q0Y4K8</accession>
<feature type="transmembrane region" description="Helical" evidence="1">
    <location>
        <begin position="189"/>
        <end position="206"/>
    </location>
</feature>
<protein>
    <recommendedName>
        <fullName evidence="4">O-antigen polymerase</fullName>
    </recommendedName>
</protein>
<organism evidence="2 3">
    <name type="scientific">Halarcobacter anaerophilus</name>
    <dbReference type="NCBI Taxonomy" id="877500"/>
    <lineage>
        <taxon>Bacteria</taxon>
        <taxon>Pseudomonadati</taxon>
        <taxon>Campylobacterota</taxon>
        <taxon>Epsilonproteobacteria</taxon>
        <taxon>Campylobacterales</taxon>
        <taxon>Arcobacteraceae</taxon>
        <taxon>Halarcobacter</taxon>
    </lineage>
</organism>
<dbReference type="EMBL" id="PDKO01000001">
    <property type="protein sequence ID" value="RXJ64753.1"/>
    <property type="molecule type" value="Genomic_DNA"/>
</dbReference>
<evidence type="ECO:0000313" key="2">
    <source>
        <dbReference type="EMBL" id="RXJ64753.1"/>
    </source>
</evidence>
<dbReference type="OrthoDB" id="5365893at2"/>
<evidence type="ECO:0008006" key="4">
    <source>
        <dbReference type="Google" id="ProtNLM"/>
    </source>
</evidence>
<keyword evidence="1" id="KW-0812">Transmembrane</keyword>
<feature type="transmembrane region" description="Helical" evidence="1">
    <location>
        <begin position="241"/>
        <end position="263"/>
    </location>
</feature>
<feature type="transmembrane region" description="Helical" evidence="1">
    <location>
        <begin position="7"/>
        <end position="25"/>
    </location>
</feature>
<evidence type="ECO:0000313" key="3">
    <source>
        <dbReference type="Proteomes" id="UP000290191"/>
    </source>
</evidence>
<sequence>MVKKNQILNYLEKLLIILFSYFILIDMINGYLIRNNYLSISLLLKSFILILTIFYLVNFKEMLNKVLIILGIILFYFVIHFFILEDVILGIKGLDWLIKFFSIVIFYLFFSILIKQNKFNLVIKIAKYSFIFLLINFLFGFLDFGYPMYGHGDASIGTRGLIYAGNEIGAAIIISGAILQMYFIEKKEYLYFLIIGVLMMGMGALLTSKVSILASILITFVFPFIKALERIKNLKINKKDFIFSVIIFLFLPLIALLTMYYALFVSNLFDRLSYAYGKLDLITIIFSHRNIWAEEAINIFFDKYNIMQNFFGSSQSWFIFISENKMVEIDIIDFLMSYGIFGVLIIISFLFWLFYKNIFNKNNKYAKYLIFMILLLIAISSTAGHILTSGTAGFLIAILFSMINLREGKV</sequence>
<feature type="transmembrane region" description="Helical" evidence="1">
    <location>
        <begin position="66"/>
        <end position="84"/>
    </location>
</feature>
<dbReference type="AlphaFoldDB" id="A0A4Q0Y4K8"/>
<proteinExistence type="predicted"/>
<reference evidence="2 3" key="1">
    <citation type="submission" date="2017-10" db="EMBL/GenBank/DDBJ databases">
        <title>Genomics of the genus Arcobacter.</title>
        <authorList>
            <person name="Perez-Cataluna A."/>
            <person name="Figueras M.J."/>
        </authorList>
    </citation>
    <scope>NUCLEOTIDE SEQUENCE [LARGE SCALE GENOMIC DNA]</scope>
    <source>
        <strain evidence="2 3">DSM 24636</strain>
    </source>
</reference>
<feature type="transmembrane region" description="Helical" evidence="1">
    <location>
        <begin position="334"/>
        <end position="353"/>
    </location>
</feature>
<name>A0A4Q0Y4K8_9BACT</name>
<dbReference type="RefSeq" id="WP_129081121.1">
    <property type="nucleotide sequence ID" value="NZ_CP041070.1"/>
</dbReference>
<feature type="transmembrane region" description="Helical" evidence="1">
    <location>
        <begin position="126"/>
        <end position="149"/>
    </location>
</feature>
<dbReference type="Proteomes" id="UP000290191">
    <property type="component" value="Unassembled WGS sequence"/>
</dbReference>
<feature type="transmembrane region" description="Helical" evidence="1">
    <location>
        <begin position="386"/>
        <end position="405"/>
    </location>
</feature>
<keyword evidence="1" id="KW-0472">Membrane</keyword>
<comment type="caution">
    <text evidence="2">The sequence shown here is derived from an EMBL/GenBank/DDBJ whole genome shotgun (WGS) entry which is preliminary data.</text>
</comment>
<gene>
    <name evidence="2" type="ORF">CRV06_02015</name>
</gene>
<keyword evidence="3" id="KW-1185">Reference proteome</keyword>
<evidence type="ECO:0000256" key="1">
    <source>
        <dbReference type="SAM" id="Phobius"/>
    </source>
</evidence>
<feature type="transmembrane region" description="Helical" evidence="1">
    <location>
        <begin position="96"/>
        <end position="114"/>
    </location>
</feature>
<feature type="transmembrane region" description="Helical" evidence="1">
    <location>
        <begin position="161"/>
        <end position="182"/>
    </location>
</feature>
<keyword evidence="1" id="KW-1133">Transmembrane helix</keyword>